<feature type="non-terminal residue" evidence="1">
    <location>
        <position position="1"/>
    </location>
</feature>
<comment type="caution">
    <text evidence="1">The sequence shown here is derived from an EMBL/GenBank/DDBJ whole genome shotgun (WGS) entry which is preliminary data.</text>
</comment>
<evidence type="ECO:0000313" key="1">
    <source>
        <dbReference type="EMBL" id="KKK76340.1"/>
    </source>
</evidence>
<reference evidence="1" key="1">
    <citation type="journal article" date="2015" name="Nature">
        <title>Complex archaea that bridge the gap between prokaryotes and eukaryotes.</title>
        <authorList>
            <person name="Spang A."/>
            <person name="Saw J.H."/>
            <person name="Jorgensen S.L."/>
            <person name="Zaremba-Niedzwiedzka K."/>
            <person name="Martijn J."/>
            <person name="Lind A.E."/>
            <person name="van Eijk R."/>
            <person name="Schleper C."/>
            <person name="Guy L."/>
            <person name="Ettema T.J."/>
        </authorList>
    </citation>
    <scope>NUCLEOTIDE SEQUENCE</scope>
</reference>
<protein>
    <submittedName>
        <fullName evidence="1">Uncharacterized protein</fullName>
    </submittedName>
</protein>
<dbReference type="Gene3D" id="3.30.420.240">
    <property type="match status" value="1"/>
</dbReference>
<organism evidence="1">
    <name type="scientific">marine sediment metagenome</name>
    <dbReference type="NCBI Taxonomy" id="412755"/>
    <lineage>
        <taxon>unclassified sequences</taxon>
        <taxon>metagenomes</taxon>
        <taxon>ecological metagenomes</taxon>
    </lineage>
</organism>
<dbReference type="Pfam" id="PF03237">
    <property type="entry name" value="Terminase_6N"/>
    <property type="match status" value="1"/>
</dbReference>
<dbReference type="Gene3D" id="3.40.50.300">
    <property type="entry name" value="P-loop containing nucleotide triphosphate hydrolases"/>
    <property type="match status" value="1"/>
</dbReference>
<gene>
    <name evidence="1" type="ORF">LCGC14_2864660</name>
</gene>
<dbReference type="InterPro" id="IPR027417">
    <property type="entry name" value="P-loop_NTPase"/>
</dbReference>
<dbReference type="AlphaFoldDB" id="A0A0F8YRD3"/>
<sequence>NKPTLDKVILKNGAEIRSRPVGTMGDAFRGFTADVNWFNESSKWPEIAFTAIMPTLMTTGGYIWMDSTPFGKFIGNTTNKTFFFKCWENFDGRWKVYYKTSEEVIKSRKITDFWTKEKQEASLKFLEDQKSLLSDMEYRQEYMGEFMDDLRQWFDDDLIIRQQTEERPNTIKKNTEYLLGVDVARMGEDESTFEIYEKRGEHLYQVENQITTKTTLPQTYEHIIGLHRQYDFTKILIDSQGIGVGVFDWLMVNDDTRRITVPIDNSVLIEMPDGKTMKRKKTLKYSWFKMMMETNKIHLLKDDSIFQSFKSVQYQYTNDSLGVRHLKIFGNYTHIAEGSTNAAWGGKHKDLNPIIYTIKV</sequence>
<proteinExistence type="predicted"/>
<name>A0A0F8YRD3_9ZZZZ</name>
<accession>A0A0F8YRD3</accession>
<dbReference type="EMBL" id="LAZR01055451">
    <property type="protein sequence ID" value="KKK76340.1"/>
    <property type="molecule type" value="Genomic_DNA"/>
</dbReference>